<proteinExistence type="inferred from homology"/>
<keyword evidence="4" id="KW-0788">Thiol protease</keyword>
<evidence type="ECO:0000313" key="7">
    <source>
        <dbReference type="Proteomes" id="UP000529637"/>
    </source>
</evidence>
<evidence type="ECO:0000313" key="6">
    <source>
        <dbReference type="EMBL" id="NUZ06227.1"/>
    </source>
</evidence>
<dbReference type="InterPro" id="IPR038765">
    <property type="entry name" value="Papain-like_cys_pep_sf"/>
</dbReference>
<keyword evidence="3" id="KW-0378">Hydrolase</keyword>
<dbReference type="PROSITE" id="PS51935">
    <property type="entry name" value="NLPC_P60"/>
    <property type="match status" value="1"/>
</dbReference>
<name>A0A7Y6TWN7_9BURK</name>
<dbReference type="Proteomes" id="UP000529637">
    <property type="component" value="Unassembled WGS sequence"/>
</dbReference>
<evidence type="ECO:0000256" key="1">
    <source>
        <dbReference type="ARBA" id="ARBA00007074"/>
    </source>
</evidence>
<dbReference type="Gene3D" id="3.90.1720.10">
    <property type="entry name" value="endopeptidase domain like (from Nostoc punctiforme)"/>
    <property type="match status" value="1"/>
</dbReference>
<keyword evidence="2" id="KW-0645">Protease</keyword>
<comment type="similarity">
    <text evidence="1">Belongs to the peptidase C40 family.</text>
</comment>
<dbReference type="PANTHER" id="PTHR47053:SF1">
    <property type="entry name" value="MUREIN DD-ENDOPEPTIDASE MEPH-RELATED"/>
    <property type="match status" value="1"/>
</dbReference>
<organism evidence="6 7">
    <name type="scientific">Piscinibacter koreensis</name>
    <dbReference type="NCBI Taxonomy" id="2742824"/>
    <lineage>
        <taxon>Bacteria</taxon>
        <taxon>Pseudomonadati</taxon>
        <taxon>Pseudomonadota</taxon>
        <taxon>Betaproteobacteria</taxon>
        <taxon>Burkholderiales</taxon>
        <taxon>Sphaerotilaceae</taxon>
        <taxon>Piscinibacter</taxon>
    </lineage>
</organism>
<comment type="caution">
    <text evidence="6">The sequence shown here is derived from an EMBL/GenBank/DDBJ whole genome shotgun (WGS) entry which is preliminary data.</text>
</comment>
<dbReference type="InterPro" id="IPR051202">
    <property type="entry name" value="Peptidase_C40"/>
</dbReference>
<dbReference type="PANTHER" id="PTHR47053">
    <property type="entry name" value="MUREIN DD-ENDOPEPTIDASE MEPH-RELATED"/>
    <property type="match status" value="1"/>
</dbReference>
<keyword evidence="7" id="KW-1185">Reference proteome</keyword>
<sequence>MMQLLAERSLVQAPSDSAPASPGLFSRVRERASDMIVVAMNFIGVPYKRGGVSAEGGFDCSGFTRHVFDISLGLVLPRRAEEQANAPGLSSITRSELQPGDLVFFNTMRRAFSHVGIYIGGGRFIHAPRSGAEVRTESMSLAYWAERFNGARRAQVADVSRVNAAEPADGTPAAR</sequence>
<reference evidence="6 7" key="1">
    <citation type="submission" date="2020-06" db="EMBL/GenBank/DDBJ databases">
        <title>Schlegella sp. ID0723 isolated from air conditioner.</title>
        <authorList>
            <person name="Kim D.Y."/>
            <person name="Kim D.-U."/>
        </authorList>
    </citation>
    <scope>NUCLEOTIDE SEQUENCE [LARGE SCALE GENOMIC DNA]</scope>
    <source>
        <strain evidence="6 7">ID0723</strain>
    </source>
</reference>
<dbReference type="GO" id="GO:0008234">
    <property type="term" value="F:cysteine-type peptidase activity"/>
    <property type="evidence" value="ECO:0007669"/>
    <property type="project" value="UniProtKB-KW"/>
</dbReference>
<feature type="domain" description="NlpC/P60" evidence="5">
    <location>
        <begin position="29"/>
        <end position="155"/>
    </location>
</feature>
<dbReference type="EMBL" id="JABWMJ010000004">
    <property type="protein sequence ID" value="NUZ06227.1"/>
    <property type="molecule type" value="Genomic_DNA"/>
</dbReference>
<dbReference type="SUPFAM" id="SSF54001">
    <property type="entry name" value="Cysteine proteinases"/>
    <property type="match status" value="1"/>
</dbReference>
<accession>A0A7Y6TWN7</accession>
<gene>
    <name evidence="6" type="ORF">HQN59_10695</name>
</gene>
<dbReference type="InterPro" id="IPR000064">
    <property type="entry name" value="NLP_P60_dom"/>
</dbReference>
<dbReference type="GO" id="GO:0006508">
    <property type="term" value="P:proteolysis"/>
    <property type="evidence" value="ECO:0007669"/>
    <property type="project" value="UniProtKB-KW"/>
</dbReference>
<evidence type="ECO:0000256" key="4">
    <source>
        <dbReference type="ARBA" id="ARBA00022807"/>
    </source>
</evidence>
<evidence type="ECO:0000256" key="3">
    <source>
        <dbReference type="ARBA" id="ARBA00022801"/>
    </source>
</evidence>
<evidence type="ECO:0000259" key="5">
    <source>
        <dbReference type="PROSITE" id="PS51935"/>
    </source>
</evidence>
<dbReference type="Pfam" id="PF00877">
    <property type="entry name" value="NLPC_P60"/>
    <property type="match status" value="1"/>
</dbReference>
<evidence type="ECO:0000256" key="2">
    <source>
        <dbReference type="ARBA" id="ARBA00022670"/>
    </source>
</evidence>
<dbReference type="AlphaFoldDB" id="A0A7Y6TWN7"/>
<protein>
    <submittedName>
        <fullName evidence="6">C40 family peptidase</fullName>
    </submittedName>
</protein>